<name>A0AAW1CSS4_9HEMI</name>
<keyword evidence="2" id="KW-0645">Protease</keyword>
<evidence type="ECO:0000256" key="1">
    <source>
        <dbReference type="ARBA" id="ARBA00006247"/>
    </source>
</evidence>
<evidence type="ECO:0000313" key="8">
    <source>
        <dbReference type="Proteomes" id="UP001461498"/>
    </source>
</evidence>
<keyword evidence="5" id="KW-0472">Membrane</keyword>
<comment type="similarity">
    <text evidence="1">Belongs to the peptidase M20A family.</text>
</comment>
<dbReference type="Proteomes" id="UP001461498">
    <property type="component" value="Unassembled WGS sequence"/>
</dbReference>
<evidence type="ECO:0000259" key="6">
    <source>
        <dbReference type="Pfam" id="PF07687"/>
    </source>
</evidence>
<dbReference type="PANTHER" id="PTHR43270:SF4">
    <property type="entry name" value="CARNOSINE DIPEPTIDASE 2, ISOFORM A"/>
    <property type="match status" value="1"/>
</dbReference>
<dbReference type="CDD" id="cd05676">
    <property type="entry name" value="M20_dipept_like_CNDP"/>
    <property type="match status" value="1"/>
</dbReference>
<dbReference type="EMBL" id="JAPXFL010000010">
    <property type="protein sequence ID" value="KAK9500669.1"/>
    <property type="molecule type" value="Genomic_DNA"/>
</dbReference>
<dbReference type="AlphaFoldDB" id="A0AAW1CSS4"/>
<dbReference type="Pfam" id="PF01546">
    <property type="entry name" value="Peptidase_M20"/>
    <property type="match status" value="1"/>
</dbReference>
<dbReference type="GO" id="GO:0046872">
    <property type="term" value="F:metal ion binding"/>
    <property type="evidence" value="ECO:0007669"/>
    <property type="project" value="UniProtKB-KW"/>
</dbReference>
<dbReference type="GO" id="GO:0006508">
    <property type="term" value="P:proteolysis"/>
    <property type="evidence" value="ECO:0007669"/>
    <property type="project" value="UniProtKB-KW"/>
</dbReference>
<protein>
    <recommendedName>
        <fullName evidence="6">Peptidase M20 dimerisation domain-containing protein</fullName>
    </recommendedName>
</protein>
<keyword evidence="5" id="KW-0812">Transmembrane</keyword>
<dbReference type="InterPro" id="IPR002933">
    <property type="entry name" value="Peptidase_M20"/>
</dbReference>
<reference evidence="7 8" key="1">
    <citation type="submission" date="2022-12" db="EMBL/GenBank/DDBJ databases">
        <title>Chromosome-level genome assembly of true bugs.</title>
        <authorList>
            <person name="Ma L."/>
            <person name="Li H."/>
        </authorList>
    </citation>
    <scope>NUCLEOTIDE SEQUENCE [LARGE SCALE GENOMIC DNA]</scope>
    <source>
        <strain evidence="7">Lab_2022b</strain>
    </source>
</reference>
<keyword evidence="4" id="KW-0378">Hydrolase</keyword>
<feature type="domain" description="Peptidase M20 dimerisation" evidence="6">
    <location>
        <begin position="281"/>
        <end position="437"/>
    </location>
</feature>
<dbReference type="PROSITE" id="PS00759">
    <property type="entry name" value="ARGE_DAPE_CPG2_2"/>
    <property type="match status" value="1"/>
</dbReference>
<dbReference type="Gene3D" id="3.40.630.10">
    <property type="entry name" value="Zn peptidases"/>
    <property type="match status" value="1"/>
</dbReference>
<comment type="caution">
    <text evidence="7">The sequence shown here is derived from an EMBL/GenBank/DDBJ whole genome shotgun (WGS) entry which is preliminary data.</text>
</comment>
<keyword evidence="8" id="KW-1185">Reference proteome</keyword>
<organism evidence="7 8">
    <name type="scientific">Rhynocoris fuscipes</name>
    <dbReference type="NCBI Taxonomy" id="488301"/>
    <lineage>
        <taxon>Eukaryota</taxon>
        <taxon>Metazoa</taxon>
        <taxon>Ecdysozoa</taxon>
        <taxon>Arthropoda</taxon>
        <taxon>Hexapoda</taxon>
        <taxon>Insecta</taxon>
        <taxon>Pterygota</taxon>
        <taxon>Neoptera</taxon>
        <taxon>Paraneoptera</taxon>
        <taxon>Hemiptera</taxon>
        <taxon>Heteroptera</taxon>
        <taxon>Panheteroptera</taxon>
        <taxon>Cimicomorpha</taxon>
        <taxon>Reduviidae</taxon>
        <taxon>Harpactorinae</taxon>
        <taxon>Harpactorini</taxon>
        <taxon>Rhynocoris</taxon>
    </lineage>
</organism>
<dbReference type="GO" id="GO:0008233">
    <property type="term" value="F:peptidase activity"/>
    <property type="evidence" value="ECO:0007669"/>
    <property type="project" value="UniProtKB-KW"/>
</dbReference>
<dbReference type="InterPro" id="IPR051458">
    <property type="entry name" value="Cyt/Met_Dipeptidase"/>
</dbReference>
<keyword evidence="3" id="KW-0479">Metal-binding</keyword>
<keyword evidence="5" id="KW-1133">Transmembrane helix</keyword>
<accession>A0AAW1CSS4</accession>
<evidence type="ECO:0000313" key="7">
    <source>
        <dbReference type="EMBL" id="KAK9500669.1"/>
    </source>
</evidence>
<evidence type="ECO:0000256" key="5">
    <source>
        <dbReference type="SAM" id="Phobius"/>
    </source>
</evidence>
<gene>
    <name evidence="7" type="ORF">O3M35_001893</name>
</gene>
<dbReference type="Pfam" id="PF07687">
    <property type="entry name" value="M20_dimer"/>
    <property type="match status" value="1"/>
</dbReference>
<dbReference type="InterPro" id="IPR001261">
    <property type="entry name" value="ArgE/DapE_CS"/>
</dbReference>
<evidence type="ECO:0000256" key="2">
    <source>
        <dbReference type="ARBA" id="ARBA00022670"/>
    </source>
</evidence>
<evidence type="ECO:0000256" key="3">
    <source>
        <dbReference type="ARBA" id="ARBA00022723"/>
    </source>
</evidence>
<dbReference type="Gene3D" id="3.30.70.360">
    <property type="match status" value="1"/>
</dbReference>
<proteinExistence type="inferred from homology"/>
<dbReference type="InterPro" id="IPR011650">
    <property type="entry name" value="Peptidase_M20_dimer"/>
</dbReference>
<dbReference type="PANTHER" id="PTHR43270">
    <property type="entry name" value="BETA-ALA-HIS DIPEPTIDASE"/>
    <property type="match status" value="1"/>
</dbReference>
<dbReference type="SUPFAM" id="SSF53187">
    <property type="entry name" value="Zn-dependent exopeptidases"/>
    <property type="match status" value="1"/>
</dbReference>
<sequence length="554" mass="61991">MVGVSWKLQNITSILLGNQFYFRQVIFLLIFSPYFIECLKLPSVYYLGFKTLIQSIIPQLNVADIIKMSARPEVLEKLFSQINKSSETFILTLKDAVSIASVSSIPEKRDDCIAMMKWACARIKKLGGSTELCDIGSQKLPDGRTIKLPPVILGTIGNDPMKPTVCVYGHLDVQPASIEDGWDSEPFELTLRDSKLYGRGASDDKGPVLAWLHAVEAYQAINVELPVNLKIVFEGMEESGSEGLEPLLKERKEIFFNNVDYVCISDNYWLGTKKPCLTYGLRGVCYFFVEITCAAKDLHSGLYGGVMNEGMSDLVYLLNSLVDADGNILIPHINDDVLPVTDDELKRYKDIDFNVREYKEEIGTRELLHNEDKAAILMKRWRFPSLSIHGIEGAYSDPGSKTVIPRRVVGKFSIRIVPNQTPEKIEKLVESHMVNVWKKRNTKNLLKVSMTHGGKPWLTDVEGPNFIAARKATQHVYGVDPDLTREGGSIPITLTLQEITNKSVILIPIGTGDDGAHSQNEKINVRNYIEGTKLLGAYLYEIAQVHVKKSTNSC</sequence>
<evidence type="ECO:0000256" key="4">
    <source>
        <dbReference type="ARBA" id="ARBA00022801"/>
    </source>
</evidence>
<feature type="transmembrane region" description="Helical" evidence="5">
    <location>
        <begin position="20"/>
        <end position="36"/>
    </location>
</feature>